<dbReference type="InterPro" id="IPR011853">
    <property type="entry name" value="TRAP_DctM-Dct_fused"/>
</dbReference>
<protein>
    <submittedName>
        <fullName evidence="4">TRAP transporter permease</fullName>
    </submittedName>
</protein>
<organism evidence="4 5">
    <name type="scientific">Oceanisphaera pacifica</name>
    <dbReference type="NCBI Taxonomy" id="2818389"/>
    <lineage>
        <taxon>Bacteria</taxon>
        <taxon>Pseudomonadati</taxon>
        <taxon>Pseudomonadota</taxon>
        <taxon>Gammaproteobacteria</taxon>
        <taxon>Aeromonadales</taxon>
        <taxon>Aeromonadaceae</taxon>
        <taxon>Oceanisphaera</taxon>
    </lineage>
</organism>
<dbReference type="PANTHER" id="PTHR43849">
    <property type="entry name" value="BLL3936 PROTEIN"/>
    <property type="match status" value="1"/>
</dbReference>
<keyword evidence="5" id="KW-1185">Reference proteome</keyword>
<feature type="transmembrane region" description="Helical" evidence="2">
    <location>
        <begin position="314"/>
        <end position="333"/>
    </location>
</feature>
<dbReference type="Proteomes" id="UP000664882">
    <property type="component" value="Unassembled WGS sequence"/>
</dbReference>
<feature type="transmembrane region" description="Helical" evidence="2">
    <location>
        <begin position="388"/>
        <end position="411"/>
    </location>
</feature>
<proteinExistence type="predicted"/>
<feature type="transmembrane region" description="Helical" evidence="2">
    <location>
        <begin position="511"/>
        <end position="537"/>
    </location>
</feature>
<feature type="transmembrane region" description="Helical" evidence="2">
    <location>
        <begin position="148"/>
        <end position="168"/>
    </location>
</feature>
<feature type="domain" description="TRAP C4-dicarboxylate transport system permease DctM subunit" evidence="3">
    <location>
        <begin position="130"/>
        <end position="667"/>
    </location>
</feature>
<name>A0ABS3NEP7_9GAMM</name>
<evidence type="ECO:0000256" key="1">
    <source>
        <dbReference type="RuleBase" id="RU369079"/>
    </source>
</evidence>
<feature type="transmembrane region" description="Helical" evidence="2">
    <location>
        <begin position="459"/>
        <end position="478"/>
    </location>
</feature>
<evidence type="ECO:0000256" key="2">
    <source>
        <dbReference type="SAM" id="Phobius"/>
    </source>
</evidence>
<feature type="transmembrane region" description="Helical" evidence="2">
    <location>
        <begin position="549"/>
        <end position="574"/>
    </location>
</feature>
<feature type="transmembrane region" description="Helical" evidence="2">
    <location>
        <begin position="63"/>
        <end position="80"/>
    </location>
</feature>
<dbReference type="EMBL" id="JAGDFX010000005">
    <property type="protein sequence ID" value="MBO1519056.1"/>
    <property type="molecule type" value="Genomic_DNA"/>
</dbReference>
<comment type="subcellular location">
    <subcellularLocation>
        <location evidence="1">Cell inner membrane</location>
        <topology evidence="1">Multi-pass membrane protein</topology>
    </subcellularLocation>
</comment>
<feature type="transmembrane region" description="Helical" evidence="2">
    <location>
        <begin position="827"/>
        <end position="843"/>
    </location>
</feature>
<keyword evidence="1" id="KW-0997">Cell inner membrane</keyword>
<keyword evidence="2" id="KW-1133">Transmembrane helix</keyword>
<feature type="transmembrane region" description="Helical" evidence="2">
    <location>
        <begin position="188"/>
        <end position="211"/>
    </location>
</feature>
<feature type="transmembrane region" description="Helical" evidence="2">
    <location>
        <begin position="431"/>
        <end position="452"/>
    </location>
</feature>
<dbReference type="InterPro" id="IPR010656">
    <property type="entry name" value="DctM"/>
</dbReference>
<feature type="transmembrane region" description="Helical" evidence="2">
    <location>
        <begin position="594"/>
        <end position="627"/>
    </location>
</feature>
<comment type="caution">
    <text evidence="4">The sequence shown here is derived from an EMBL/GenBank/DDBJ whole genome shotgun (WGS) entry which is preliminary data.</text>
</comment>
<feature type="transmembrane region" description="Helical" evidence="2">
    <location>
        <begin position="639"/>
        <end position="660"/>
    </location>
</feature>
<evidence type="ECO:0000313" key="4">
    <source>
        <dbReference type="EMBL" id="MBO1519056.1"/>
    </source>
</evidence>
<keyword evidence="2" id="KW-0812">Transmembrane</keyword>
<feature type="transmembrane region" description="Helical" evidence="2">
    <location>
        <begin position="697"/>
        <end position="715"/>
    </location>
</feature>
<dbReference type="Pfam" id="PF06808">
    <property type="entry name" value="DctM"/>
    <property type="match status" value="1"/>
</dbReference>
<sequence>MSDKKLSVEELIAQDVGARNPGGIMAKVIASLALFWSLFQLWIASPLPFMVGFGVFNSTETRSIHLAFALLLTFLVFPAFKSSPRNRVPIIDLAIGLVAAASAAYLFIFYQDLSQRPGNLTTPDLVTACVGIVLLLEATRRALGPPLAIIALVFLAYSLAGPYMPSLLAHRGVSFHALANHQWITTEGVFGIALGVSTSFVFLFVLFGALLERAGAGNYFIQLAFSLLGHLRGGPAKAAVVASGLTGMISGSSIANVVTTGTFTIPMMKRTGFSAEKAGAVEVASSVNGQIMPPVMGAAAFLMVEYIGMPYVEIIKHAFLPAAISYIALLYIVHLESLKLGLQPIEGYQPKPWLRRLTGFAFGAALISGLSLAVYYGLGWLKPVLGNYLLEGVGVLLAIAYLGLLKIAASVAPLAPEDPNAPLDSLPQTRAVLLSGLHFLLPVVVLVWCLMVERLSPGLSAFWGSMMLVFILLTQRPLLSWMRTDGLHDHGNFVDGLIDLREGLLAGARNMIGIGIATAAAGLIVGAVSQTGVGLVLADLVELLSMGNLLLMLMLIAVFSLILGMGLPTTANYIVVSSLLAPVVVTLGQQNGLIVPLVAVHLFVFYFGIMADVTPPVGLASFAAAAVSKGAPIKTGLTAFYYSLRTAALPFLFIFNTDLLLIDVSFWHGVLIFIISTAAMLIFAAGTQGFFLVRSRWYEGVLLLLVAFTLFRPGFWTDMLHDPYRDIAPTQLEQVMGSVDAESQLRLRVGGLDAVGEYQEFSMLLPVPAGETGEERMQKLGLMLYEDDGKVLVDSVAFNSPAADLGLDFDQEILLVKAPTERWLKELMWIPGFLVLALVVWLQRRRRPAEDKQAPLTKPQ</sequence>
<feature type="transmembrane region" description="Helical" evidence="2">
    <location>
        <begin position="353"/>
        <end position="376"/>
    </location>
</feature>
<dbReference type="InterPro" id="IPR021814">
    <property type="entry name" value="DUF3394"/>
</dbReference>
<gene>
    <name evidence="4" type="ORF">J3U76_05315</name>
</gene>
<keyword evidence="1" id="KW-0813">Transport</keyword>
<keyword evidence="1" id="KW-1003">Cell membrane</keyword>
<dbReference type="NCBIfam" id="TIGR02123">
    <property type="entry name" value="TRAP_fused"/>
    <property type="match status" value="1"/>
</dbReference>
<keyword evidence="2" id="KW-0472">Membrane</keyword>
<feature type="transmembrane region" description="Helical" evidence="2">
    <location>
        <begin position="87"/>
        <end position="108"/>
    </location>
</feature>
<evidence type="ECO:0000259" key="3">
    <source>
        <dbReference type="Pfam" id="PF06808"/>
    </source>
</evidence>
<feature type="transmembrane region" description="Helical" evidence="2">
    <location>
        <begin position="666"/>
        <end position="685"/>
    </location>
</feature>
<dbReference type="Pfam" id="PF11874">
    <property type="entry name" value="DUF3394"/>
    <property type="match status" value="1"/>
</dbReference>
<comment type="function">
    <text evidence="1">Part of the tripartite ATP-independent periplasmic (TRAP) transport system.</text>
</comment>
<evidence type="ECO:0000313" key="5">
    <source>
        <dbReference type="Proteomes" id="UP000664882"/>
    </source>
</evidence>
<reference evidence="4 5" key="1">
    <citation type="submission" date="2021-03" db="EMBL/GenBank/DDBJ databases">
        <title>Oceanisphaera sp. nov., isolated from the intestine.</title>
        <authorList>
            <person name="Zhao L.-H."/>
            <person name="Shi L.-F."/>
        </authorList>
    </citation>
    <scope>NUCLEOTIDE SEQUENCE [LARGE SCALE GENOMIC DNA]</scope>
    <source>
        <strain evidence="4 5">DM8</strain>
    </source>
</reference>
<dbReference type="RefSeq" id="WP_208004836.1">
    <property type="nucleotide sequence ID" value="NZ_JAGDFX010000005.1"/>
</dbReference>
<accession>A0ABS3NEP7</accession>
<dbReference type="PANTHER" id="PTHR43849:SF2">
    <property type="entry name" value="BLL3936 PROTEIN"/>
    <property type="match status" value="1"/>
</dbReference>